<protein>
    <submittedName>
        <fullName evidence="3">Cupin domain-containing protein</fullName>
    </submittedName>
</protein>
<dbReference type="AlphaFoldDB" id="A0A498CXS8"/>
<dbReference type="GO" id="GO:0003700">
    <property type="term" value="F:DNA-binding transcription factor activity"/>
    <property type="evidence" value="ECO:0007669"/>
    <property type="project" value="TreeGrafter"/>
</dbReference>
<dbReference type="SMART" id="SM00530">
    <property type="entry name" value="HTH_XRE"/>
    <property type="match status" value="1"/>
</dbReference>
<dbReference type="InterPro" id="IPR010982">
    <property type="entry name" value="Lambda_DNA-bd_dom_sf"/>
</dbReference>
<proteinExistence type="predicted"/>
<keyword evidence="1" id="KW-0238">DNA-binding</keyword>
<dbReference type="Gene3D" id="1.10.260.40">
    <property type="entry name" value="lambda repressor-like DNA-binding domains"/>
    <property type="match status" value="1"/>
</dbReference>
<sequence length="184" mass="20846">MEDLDIGSVLQNCRSARNISLRQLAEMTGMTASMLSQIERNLVNPSINTLKLISMALDVPMYKFFLSEEEDRDLVVRRDARITLGRPETEDIVYELLTANVSGDIEFCMMHVPGKNDSHNVETMHHGEEVAYVVKGRITVYVNDVPYELEEGDSVLIPPESLHRWKNDGDEECDVLFAITPPSF</sequence>
<evidence type="ECO:0000313" key="4">
    <source>
        <dbReference type="Proteomes" id="UP000276301"/>
    </source>
</evidence>
<dbReference type="Proteomes" id="UP000276301">
    <property type="component" value="Unassembled WGS sequence"/>
</dbReference>
<dbReference type="SUPFAM" id="SSF51182">
    <property type="entry name" value="RmlC-like cupins"/>
    <property type="match status" value="1"/>
</dbReference>
<evidence type="ECO:0000259" key="2">
    <source>
        <dbReference type="PROSITE" id="PS50943"/>
    </source>
</evidence>
<dbReference type="InterPro" id="IPR013096">
    <property type="entry name" value="Cupin_2"/>
</dbReference>
<reference evidence="3 4" key="1">
    <citation type="submission" date="2018-10" db="EMBL/GenBank/DDBJ databases">
        <title>Anaerotruncus faecis sp. nov., isolated from human feces.</title>
        <authorList>
            <person name="Wang Y.-J."/>
        </authorList>
    </citation>
    <scope>NUCLEOTIDE SEQUENCE [LARGE SCALE GENOMIC DNA]</scope>
    <source>
        <strain evidence="3 4">22A2-44</strain>
    </source>
</reference>
<dbReference type="PROSITE" id="PS50943">
    <property type="entry name" value="HTH_CROC1"/>
    <property type="match status" value="1"/>
</dbReference>
<dbReference type="InterPro" id="IPR014710">
    <property type="entry name" value="RmlC-like_jellyroll"/>
</dbReference>
<dbReference type="Gene3D" id="2.60.120.10">
    <property type="entry name" value="Jelly Rolls"/>
    <property type="match status" value="1"/>
</dbReference>
<dbReference type="InterPro" id="IPR050807">
    <property type="entry name" value="TransReg_Diox_bact_type"/>
</dbReference>
<keyword evidence="4" id="KW-1185">Reference proteome</keyword>
<dbReference type="RefSeq" id="WP_101548676.1">
    <property type="nucleotide sequence ID" value="NZ_DBFBJK010000311.1"/>
</dbReference>
<dbReference type="PANTHER" id="PTHR46797:SF19">
    <property type="entry name" value="BLL2473 PROTEIN"/>
    <property type="match status" value="1"/>
</dbReference>
<gene>
    <name evidence="3" type="ORF">D4A47_08955</name>
</gene>
<dbReference type="CDD" id="cd02209">
    <property type="entry name" value="cupin_XRE_C"/>
    <property type="match status" value="1"/>
</dbReference>
<evidence type="ECO:0000256" key="1">
    <source>
        <dbReference type="ARBA" id="ARBA00023125"/>
    </source>
</evidence>
<evidence type="ECO:0000313" key="3">
    <source>
        <dbReference type="EMBL" id="RLL10227.1"/>
    </source>
</evidence>
<dbReference type="PANTHER" id="PTHR46797">
    <property type="entry name" value="HTH-TYPE TRANSCRIPTIONAL REGULATOR"/>
    <property type="match status" value="1"/>
</dbReference>
<feature type="domain" description="HTH cro/C1-type" evidence="2">
    <location>
        <begin position="10"/>
        <end position="64"/>
    </location>
</feature>
<dbReference type="Pfam" id="PF01381">
    <property type="entry name" value="HTH_3"/>
    <property type="match status" value="1"/>
</dbReference>
<dbReference type="Pfam" id="PF07883">
    <property type="entry name" value="Cupin_2"/>
    <property type="match status" value="1"/>
</dbReference>
<comment type="caution">
    <text evidence="3">The sequence shown here is derived from an EMBL/GenBank/DDBJ whole genome shotgun (WGS) entry which is preliminary data.</text>
</comment>
<dbReference type="SUPFAM" id="SSF47413">
    <property type="entry name" value="lambda repressor-like DNA-binding domains"/>
    <property type="match status" value="1"/>
</dbReference>
<dbReference type="InterPro" id="IPR011051">
    <property type="entry name" value="RmlC_Cupin_sf"/>
</dbReference>
<dbReference type="GO" id="GO:0003677">
    <property type="term" value="F:DNA binding"/>
    <property type="evidence" value="ECO:0007669"/>
    <property type="project" value="UniProtKB-KW"/>
</dbReference>
<organism evidence="3 4">
    <name type="scientific">Anaerotruncus massiliensis</name>
    <name type="common">ex Liu et al. 2021</name>
    <dbReference type="NCBI Taxonomy" id="2321404"/>
    <lineage>
        <taxon>Bacteria</taxon>
        <taxon>Bacillati</taxon>
        <taxon>Bacillota</taxon>
        <taxon>Clostridia</taxon>
        <taxon>Eubacteriales</taxon>
        <taxon>Oscillospiraceae</taxon>
        <taxon>Anaerotruncus</taxon>
    </lineage>
</organism>
<dbReference type="CDD" id="cd00093">
    <property type="entry name" value="HTH_XRE"/>
    <property type="match status" value="1"/>
</dbReference>
<accession>A0A498CXS8</accession>
<dbReference type="EMBL" id="RCHT01000015">
    <property type="protein sequence ID" value="RLL10227.1"/>
    <property type="molecule type" value="Genomic_DNA"/>
</dbReference>
<name>A0A498CXS8_9FIRM</name>
<dbReference type="InterPro" id="IPR001387">
    <property type="entry name" value="Cro/C1-type_HTH"/>
</dbReference>
<dbReference type="GO" id="GO:0005829">
    <property type="term" value="C:cytosol"/>
    <property type="evidence" value="ECO:0007669"/>
    <property type="project" value="TreeGrafter"/>
</dbReference>